<dbReference type="EC" id="2.7.13.3" evidence="3"/>
<accession>A0ABS4E4L4</accession>
<comment type="catalytic activity">
    <reaction evidence="1">
        <text>ATP + protein L-histidine = ADP + protein N-phospho-L-histidine.</text>
        <dbReference type="EC" id="2.7.13.3"/>
    </reaction>
</comment>
<dbReference type="Proteomes" id="UP000759443">
    <property type="component" value="Unassembled WGS sequence"/>
</dbReference>
<dbReference type="InterPro" id="IPR003594">
    <property type="entry name" value="HATPase_dom"/>
</dbReference>
<evidence type="ECO:0000256" key="5">
    <source>
        <dbReference type="ARBA" id="ARBA00022679"/>
    </source>
</evidence>
<dbReference type="Gene3D" id="1.20.120.620">
    <property type="entry name" value="Backbone structure of the membrane domain of e. Coli histidine kinase receptor kdpd"/>
    <property type="match status" value="1"/>
</dbReference>
<dbReference type="GO" id="GO:0004673">
    <property type="term" value="F:protein histidine kinase activity"/>
    <property type="evidence" value="ECO:0007669"/>
    <property type="project" value="UniProtKB-EC"/>
</dbReference>
<dbReference type="SUPFAM" id="SSF47384">
    <property type="entry name" value="Homodimeric domain of signal transducing histidine kinase"/>
    <property type="match status" value="1"/>
</dbReference>
<organism evidence="15 16">
    <name type="scientific">Rhizobium halophytocola</name>
    <dbReference type="NCBI Taxonomy" id="735519"/>
    <lineage>
        <taxon>Bacteria</taxon>
        <taxon>Pseudomonadati</taxon>
        <taxon>Pseudomonadota</taxon>
        <taxon>Alphaproteobacteria</taxon>
        <taxon>Hyphomicrobiales</taxon>
        <taxon>Rhizobiaceae</taxon>
        <taxon>Rhizobium/Agrobacterium group</taxon>
        <taxon>Rhizobium</taxon>
    </lineage>
</organism>
<keyword evidence="11" id="KW-0902">Two-component regulatory system</keyword>
<keyword evidence="4" id="KW-0597">Phosphoprotein</keyword>
<dbReference type="InterPro" id="IPR052023">
    <property type="entry name" value="Histidine_kinase_KdpD"/>
</dbReference>
<dbReference type="SUPFAM" id="SSF55874">
    <property type="entry name" value="ATPase domain of HSP90 chaperone/DNA topoisomerase II/histidine kinase"/>
    <property type="match status" value="1"/>
</dbReference>
<keyword evidence="16" id="KW-1185">Reference proteome</keyword>
<evidence type="ECO:0000256" key="13">
    <source>
        <dbReference type="SAM" id="Phobius"/>
    </source>
</evidence>
<evidence type="ECO:0000256" key="10">
    <source>
        <dbReference type="ARBA" id="ARBA00022989"/>
    </source>
</evidence>
<feature type="transmembrane region" description="Helical" evidence="13">
    <location>
        <begin position="432"/>
        <end position="459"/>
    </location>
</feature>
<dbReference type="RefSeq" id="WP_209948092.1">
    <property type="nucleotide sequence ID" value="NZ_JAGGJU010000013.1"/>
</dbReference>
<keyword evidence="8 15" id="KW-0418">Kinase</keyword>
<dbReference type="Gene3D" id="1.10.287.130">
    <property type="match status" value="1"/>
</dbReference>
<dbReference type="Pfam" id="PF00512">
    <property type="entry name" value="HisKA"/>
    <property type="match status" value="1"/>
</dbReference>
<evidence type="ECO:0000256" key="2">
    <source>
        <dbReference type="ARBA" id="ARBA00004141"/>
    </source>
</evidence>
<comment type="subcellular location">
    <subcellularLocation>
        <location evidence="2">Membrane</location>
        <topology evidence="2">Multi-pass membrane protein</topology>
    </subcellularLocation>
</comment>
<keyword evidence="10 13" id="KW-1133">Transmembrane helix</keyword>
<reference evidence="15 16" key="1">
    <citation type="submission" date="2021-03" db="EMBL/GenBank/DDBJ databases">
        <title>Genomic Encyclopedia of Type Strains, Phase IV (KMG-IV): sequencing the most valuable type-strain genomes for metagenomic binning, comparative biology and taxonomic classification.</title>
        <authorList>
            <person name="Goeker M."/>
        </authorList>
    </citation>
    <scope>NUCLEOTIDE SEQUENCE [LARGE SCALE GENOMIC DNA]</scope>
    <source>
        <strain evidence="15 16">DSM 21600</strain>
    </source>
</reference>
<gene>
    <name evidence="15" type="ORF">J2Z17_004339</name>
</gene>
<dbReference type="InterPro" id="IPR025201">
    <property type="entry name" value="KdpD_TM"/>
</dbReference>
<dbReference type="Gene3D" id="3.40.50.300">
    <property type="entry name" value="P-loop containing nucleotide triphosphate hydrolases"/>
    <property type="match status" value="1"/>
</dbReference>
<evidence type="ECO:0000313" key="15">
    <source>
        <dbReference type="EMBL" id="MBP1852880.1"/>
    </source>
</evidence>
<evidence type="ECO:0000256" key="11">
    <source>
        <dbReference type="ARBA" id="ARBA00023012"/>
    </source>
</evidence>
<dbReference type="InterPro" id="IPR038318">
    <property type="entry name" value="KdpD_sf"/>
</dbReference>
<dbReference type="Pfam" id="PF02518">
    <property type="entry name" value="HATPase_c"/>
    <property type="match status" value="1"/>
</dbReference>
<dbReference type="Pfam" id="PF02702">
    <property type="entry name" value="KdpD"/>
    <property type="match status" value="1"/>
</dbReference>
<dbReference type="SMART" id="SM00388">
    <property type="entry name" value="HisKA"/>
    <property type="match status" value="1"/>
</dbReference>
<dbReference type="SMART" id="SM00387">
    <property type="entry name" value="HATPase_c"/>
    <property type="match status" value="1"/>
</dbReference>
<keyword evidence="6 13" id="KW-0812">Transmembrane</keyword>
<dbReference type="InterPro" id="IPR004358">
    <property type="entry name" value="Sig_transdc_His_kin-like_C"/>
</dbReference>
<dbReference type="InterPro" id="IPR036097">
    <property type="entry name" value="HisK_dim/P_sf"/>
</dbReference>
<dbReference type="EMBL" id="JAGGJU010000013">
    <property type="protein sequence ID" value="MBP1852880.1"/>
    <property type="molecule type" value="Genomic_DNA"/>
</dbReference>
<keyword evidence="12 13" id="KW-0472">Membrane</keyword>
<keyword evidence="5 15" id="KW-0808">Transferase</keyword>
<dbReference type="Gene3D" id="3.40.50.620">
    <property type="entry name" value="HUPs"/>
    <property type="match status" value="1"/>
</dbReference>
<dbReference type="Pfam" id="PF13493">
    <property type="entry name" value="DUF4118"/>
    <property type="match status" value="1"/>
</dbReference>
<protein>
    <recommendedName>
        <fullName evidence="3">histidine kinase</fullName>
        <ecNumber evidence="3">2.7.13.3</ecNumber>
    </recommendedName>
</protein>
<dbReference type="InterPro" id="IPR003661">
    <property type="entry name" value="HisK_dim/P_dom"/>
</dbReference>
<sequence>MADDDRRDDRRPDPDALLALADKERRGKLTVFLGAAPGVGKTYMMLSRAKRLQADGVEIVIGLVETHGRSETAALLDGLEILPRRKVAHRGRMLEEFDLDAALERRPRIVIVDELAHSNPDGSRHPKRHQDIEELTVAGIDVWTALNIQHLESLADLIAQITGVTVRERVPDLVLKRADEVLLVDLSPSELIERLKDGKVYLPESASRAVDRFFRLGNLTALRELALRRTADRVDDQMVDFLKQNAISGPWATGERLLVCVGSDALSERVVRVASRLASGLNAPWLVVSIERADRETQTPEYLERIEALFRLAEQLGADTRRIIGNDFVEEILKLARREHATQIVLGRRKRSRWQMLTTRSLPDALSSQATGLGLHIVTADQTDTGTRPGKHRPKTGPLRQAALAALGFVAVATLVGKSIDMLVNLPNISLLFLLAVLGASVSGGYAGAFLAAALSALSYNFFFINPVHTFTIAAPHEVFALLVFFAVAMIAGGFASRIREQAEVARVRATALQSLYDFSRKLASTAKGDDAMWLAVSQLQASVRRKVVLLVPGGGDLAVAAAWPPDAELNVSDMTAARWTHDKREPAGYGTGTLPNSRFEFRPLLGPHGIVGVCGIEHSGESLDLNAERALTAILDQTAIALDRARLAEETVEQAARLEGERYREALLSSISHDLRTPLATITGAVTGLRQFGARMTSENRDDLLQSIEEESGRMSRFVANLLDMTRIEAGTLKPKRDWVDVADVIQSAVERTRNHAPGRVIETGIATDLPLIHGDSVLLGQVLFNLLDNAVKYGGDESINVYARRDGKDVLISVTDLGKGIPADDLDRIFEKFYRRGKPDGRAPGTGLGLSIARGFVEAMGGRIHAESPALKKKGTRIVMRFPGSIEARGDVR</sequence>
<evidence type="ECO:0000256" key="12">
    <source>
        <dbReference type="ARBA" id="ARBA00023136"/>
    </source>
</evidence>
<evidence type="ECO:0000256" key="3">
    <source>
        <dbReference type="ARBA" id="ARBA00012438"/>
    </source>
</evidence>
<evidence type="ECO:0000256" key="1">
    <source>
        <dbReference type="ARBA" id="ARBA00000085"/>
    </source>
</evidence>
<dbReference type="InterPro" id="IPR036890">
    <property type="entry name" value="HATPase_C_sf"/>
</dbReference>
<comment type="caution">
    <text evidence="15">The sequence shown here is derived from an EMBL/GenBank/DDBJ whole genome shotgun (WGS) entry which is preliminary data.</text>
</comment>
<dbReference type="InterPro" id="IPR029016">
    <property type="entry name" value="GAF-like_dom_sf"/>
</dbReference>
<dbReference type="PANTHER" id="PTHR45569:SF1">
    <property type="entry name" value="SENSOR PROTEIN KDPD"/>
    <property type="match status" value="1"/>
</dbReference>
<name>A0ABS4E4L4_9HYPH</name>
<dbReference type="InterPro" id="IPR014729">
    <property type="entry name" value="Rossmann-like_a/b/a_fold"/>
</dbReference>
<dbReference type="InterPro" id="IPR005467">
    <property type="entry name" value="His_kinase_dom"/>
</dbReference>
<dbReference type="InterPro" id="IPR003852">
    <property type="entry name" value="Sig_transdc_His_kinase_KdpD_N"/>
</dbReference>
<keyword evidence="9" id="KW-0067">ATP-binding</keyword>
<feature type="transmembrane region" description="Helical" evidence="13">
    <location>
        <begin position="402"/>
        <end position="420"/>
    </location>
</feature>
<evidence type="ECO:0000256" key="8">
    <source>
        <dbReference type="ARBA" id="ARBA00022777"/>
    </source>
</evidence>
<keyword evidence="7" id="KW-0547">Nucleotide-binding</keyword>
<evidence type="ECO:0000256" key="7">
    <source>
        <dbReference type="ARBA" id="ARBA00022741"/>
    </source>
</evidence>
<feature type="domain" description="Histidine kinase" evidence="14">
    <location>
        <begin position="671"/>
        <end position="888"/>
    </location>
</feature>
<evidence type="ECO:0000256" key="6">
    <source>
        <dbReference type="ARBA" id="ARBA00022692"/>
    </source>
</evidence>
<dbReference type="SUPFAM" id="SSF52540">
    <property type="entry name" value="P-loop containing nucleoside triphosphate hydrolases"/>
    <property type="match status" value="1"/>
</dbReference>
<evidence type="ECO:0000313" key="16">
    <source>
        <dbReference type="Proteomes" id="UP000759443"/>
    </source>
</evidence>
<proteinExistence type="predicted"/>
<dbReference type="PRINTS" id="PR00344">
    <property type="entry name" value="BCTRLSENSOR"/>
</dbReference>
<evidence type="ECO:0000259" key="14">
    <source>
        <dbReference type="PROSITE" id="PS50109"/>
    </source>
</evidence>
<feature type="transmembrane region" description="Helical" evidence="13">
    <location>
        <begin position="479"/>
        <end position="499"/>
    </location>
</feature>
<evidence type="ECO:0000256" key="4">
    <source>
        <dbReference type="ARBA" id="ARBA00022553"/>
    </source>
</evidence>
<dbReference type="PROSITE" id="PS50109">
    <property type="entry name" value="HIS_KIN"/>
    <property type="match status" value="1"/>
</dbReference>
<dbReference type="Gene3D" id="3.30.450.40">
    <property type="match status" value="1"/>
</dbReference>
<dbReference type="CDD" id="cd00082">
    <property type="entry name" value="HisKA"/>
    <property type="match status" value="1"/>
</dbReference>
<evidence type="ECO:0000256" key="9">
    <source>
        <dbReference type="ARBA" id="ARBA00022840"/>
    </source>
</evidence>
<dbReference type="SUPFAM" id="SSF52402">
    <property type="entry name" value="Adenine nucleotide alpha hydrolases-like"/>
    <property type="match status" value="1"/>
</dbReference>
<dbReference type="PANTHER" id="PTHR45569">
    <property type="entry name" value="SENSOR PROTEIN KDPD"/>
    <property type="match status" value="1"/>
</dbReference>
<dbReference type="Gene3D" id="3.30.565.10">
    <property type="entry name" value="Histidine kinase-like ATPase, C-terminal domain"/>
    <property type="match status" value="1"/>
</dbReference>
<dbReference type="CDD" id="cd00075">
    <property type="entry name" value="HATPase"/>
    <property type="match status" value="1"/>
</dbReference>
<dbReference type="InterPro" id="IPR027417">
    <property type="entry name" value="P-loop_NTPase"/>
</dbReference>